<dbReference type="PANTHER" id="PTHR21666:SF289">
    <property type="entry name" value="L-ALA--D-GLU ENDOPEPTIDASE"/>
    <property type="match status" value="1"/>
</dbReference>
<dbReference type="EMBL" id="CP046457">
    <property type="protein sequence ID" value="QGU00381.1"/>
    <property type="molecule type" value="Genomic_DNA"/>
</dbReference>
<feature type="domain" description="Peptidoglycan hydrolase PcsB coiled-coil" evidence="4">
    <location>
        <begin position="99"/>
        <end position="170"/>
    </location>
</feature>
<evidence type="ECO:0000256" key="2">
    <source>
        <dbReference type="SAM" id="Coils"/>
    </source>
</evidence>
<sequence>MERTKKIFSILLMVCFMMTVILPVYADDIEQKQRELRDVSRQIQQQQSQLESILQEESTITGQIQRIEQEIMSTENELRRVESRIEHIKESIVKTEEEIELLEEELEEQTEYLNERLVFLYERGDISYLEVLLNASDLKDFLTRYDMLNRIIEQDSKLIETINKKQNELNMRKADMEVQRNELVRIQNEQEARKEMLAIQADEKKNLLGSVQSERENYEKVIEELEATSRQLEQMIRSVQGDDVLGTGIMTWPTPGWTHITSPYGQRFHPVLGTNRMHTGIDIGAPQGVDIVAADDGRVIYSGWQGGYGQTIIIDHGGGISTLYAHQSQLLVSDGQLVSKGQLIGKVGSTGMSTGPHLHFEVRQNGSHVDPIPYLY</sequence>
<gene>
    <name evidence="5" type="ORF">SYNTR_1787</name>
</gene>
<dbReference type="FunFam" id="2.70.70.10:FF:000006">
    <property type="entry name" value="M23 family peptidase"/>
    <property type="match status" value="1"/>
</dbReference>
<evidence type="ECO:0000256" key="1">
    <source>
        <dbReference type="ARBA" id="ARBA00022729"/>
    </source>
</evidence>
<dbReference type="AlphaFoldDB" id="A0A6I6DM63"/>
<accession>A0A6I6DM63</accession>
<keyword evidence="1" id="KW-0732">Signal</keyword>
<dbReference type="InterPro" id="IPR011055">
    <property type="entry name" value="Dup_hybrid_motif"/>
</dbReference>
<dbReference type="Gene3D" id="6.10.250.3150">
    <property type="match status" value="1"/>
</dbReference>
<dbReference type="Pfam" id="PF01551">
    <property type="entry name" value="Peptidase_M23"/>
    <property type="match status" value="1"/>
</dbReference>
<name>A0A6I6DM63_9FIRM</name>
<organism evidence="5 6">
    <name type="scientific">Candidatus Syntrophocurvum alkaliphilum</name>
    <dbReference type="NCBI Taxonomy" id="2293317"/>
    <lineage>
        <taxon>Bacteria</taxon>
        <taxon>Bacillati</taxon>
        <taxon>Bacillota</taxon>
        <taxon>Clostridia</taxon>
        <taxon>Eubacteriales</taxon>
        <taxon>Syntrophomonadaceae</taxon>
        <taxon>Candidatus Syntrophocurvum</taxon>
    </lineage>
</organism>
<reference evidence="6" key="1">
    <citation type="journal article" date="2019" name="Microbiology">
        <title>Complete Genome Sequence of an Uncultured Bacterium of the Candidate Phylum Bipolaricaulota.</title>
        <authorList>
            <person name="Kadnikov V.V."/>
            <person name="Mardanov A.V."/>
            <person name="Beletsky A.V."/>
            <person name="Frank Y.A."/>
            <person name="Karnachuk O.V."/>
            <person name="Ravin N.V."/>
        </authorList>
    </citation>
    <scope>NUCLEOTIDE SEQUENCE [LARGE SCALE GENOMIC DNA]</scope>
</reference>
<feature type="domain" description="M23ase beta-sheet core" evidence="3">
    <location>
        <begin position="276"/>
        <end position="371"/>
    </location>
</feature>
<dbReference type="KEGG" id="salq:SYNTR_1787"/>
<proteinExistence type="predicted"/>
<evidence type="ECO:0000313" key="5">
    <source>
        <dbReference type="EMBL" id="QGU00381.1"/>
    </source>
</evidence>
<feature type="coiled-coil region" evidence="2">
    <location>
        <begin position="208"/>
        <end position="242"/>
    </location>
</feature>
<dbReference type="SUPFAM" id="SSF51261">
    <property type="entry name" value="Duplicated hybrid motif"/>
    <property type="match status" value="1"/>
</dbReference>
<feature type="coiled-coil region" evidence="2">
    <location>
        <begin position="26"/>
        <end position="112"/>
    </location>
</feature>
<dbReference type="InterPro" id="IPR016047">
    <property type="entry name" value="M23ase_b-sheet_dom"/>
</dbReference>
<dbReference type="InterPro" id="IPR050570">
    <property type="entry name" value="Cell_wall_metabolism_enzyme"/>
</dbReference>
<keyword evidence="2" id="KW-0175">Coiled coil</keyword>
<dbReference type="CDD" id="cd12797">
    <property type="entry name" value="M23_peptidase"/>
    <property type="match status" value="1"/>
</dbReference>
<evidence type="ECO:0000259" key="3">
    <source>
        <dbReference type="Pfam" id="PF01551"/>
    </source>
</evidence>
<dbReference type="RefSeq" id="WP_279285949.1">
    <property type="nucleotide sequence ID" value="NZ_CP046457.1"/>
</dbReference>
<dbReference type="Gene3D" id="2.70.70.10">
    <property type="entry name" value="Glucose Permease (Domain IIA)"/>
    <property type="match status" value="1"/>
</dbReference>
<keyword evidence="6" id="KW-1185">Reference proteome</keyword>
<dbReference type="InterPro" id="IPR057309">
    <property type="entry name" value="PcsB_CC"/>
</dbReference>
<evidence type="ECO:0000313" key="6">
    <source>
        <dbReference type="Proteomes" id="UP000426444"/>
    </source>
</evidence>
<protein>
    <submittedName>
        <fullName evidence="5">Metalloendopeptidase</fullName>
    </submittedName>
</protein>
<evidence type="ECO:0000259" key="4">
    <source>
        <dbReference type="Pfam" id="PF24568"/>
    </source>
</evidence>
<dbReference type="PANTHER" id="PTHR21666">
    <property type="entry name" value="PEPTIDASE-RELATED"/>
    <property type="match status" value="1"/>
</dbReference>
<dbReference type="Proteomes" id="UP000426444">
    <property type="component" value="Chromosome"/>
</dbReference>
<dbReference type="GO" id="GO:0004222">
    <property type="term" value="F:metalloendopeptidase activity"/>
    <property type="evidence" value="ECO:0007669"/>
    <property type="project" value="TreeGrafter"/>
</dbReference>
<dbReference type="Pfam" id="PF24568">
    <property type="entry name" value="CC_PcsB"/>
    <property type="match status" value="1"/>
</dbReference>